<evidence type="ECO:0000313" key="3">
    <source>
        <dbReference type="EMBL" id="KIO30907.1"/>
    </source>
</evidence>
<keyword evidence="2" id="KW-0812">Transmembrane</keyword>
<evidence type="ECO:0000256" key="1">
    <source>
        <dbReference type="SAM" id="MobiDB-lite"/>
    </source>
</evidence>
<dbReference type="OrthoDB" id="3349377at2759"/>
<feature type="compositionally biased region" description="Basic residues" evidence="1">
    <location>
        <begin position="374"/>
        <end position="386"/>
    </location>
</feature>
<feature type="transmembrane region" description="Helical" evidence="2">
    <location>
        <begin position="299"/>
        <end position="320"/>
    </location>
</feature>
<dbReference type="AlphaFoldDB" id="A0A0C3MB21"/>
<feature type="transmembrane region" description="Helical" evidence="2">
    <location>
        <begin position="253"/>
        <end position="278"/>
    </location>
</feature>
<name>A0A0C3MB21_9AGAM</name>
<feature type="transmembrane region" description="Helical" evidence="2">
    <location>
        <begin position="209"/>
        <end position="233"/>
    </location>
</feature>
<dbReference type="EMBL" id="KN822967">
    <property type="protein sequence ID" value="KIO30907.1"/>
    <property type="molecule type" value="Genomic_DNA"/>
</dbReference>
<keyword evidence="2" id="KW-1133">Transmembrane helix</keyword>
<accession>A0A0C3MB21</accession>
<sequence length="515" mass="57374">MFSGQFPLSGPILATPYGRTAGPGTRAGELEGMPAHSFTLKTSFTTRHTLLSDSLRPPPALRQSALPTLMTAWHLLPRLGPPANFESQENSIVYIITKSPERYLDVVEKNAILQKITLAAVLIAVWDWLTKFDDEVSYVWESLYTFSSGMEGSHFNYTTASSSSAPGAHNCNCTTYYYILPIGTAAFLYAVDLLLAYRALCLYRMNRKLVFANIVLFSFSVIAWTIFTVVAYGGFRAIPTPDFLTGCWSSLGAFIFLSAIPGLLFELWLFILVGYRMLVYSKAVGWNRSEILDLIMKDAVSWFLVIQALILLNAFSLSVMPLGMRTFAIPPFRTAIIICGCRLIIRMRKAAAVADAESNSPEELELTDQPSRFSSRRTPFKSRTNRPSRSTNQHQTTTQSSVTGEVGQWCRRAQRILGLPPPLESDFDDMWYDPVVTISLHAVDSEAIRSRSWDDPELGYDATPKKALSPLSPYSQSSLGVDTVHHLEVPNHRHKNHLATLEGGGLKFSRRFDAG</sequence>
<dbReference type="HOGENOM" id="CLU_529130_0_0_1"/>
<evidence type="ECO:0000313" key="4">
    <source>
        <dbReference type="Proteomes" id="UP000054248"/>
    </source>
</evidence>
<evidence type="ECO:0000256" key="2">
    <source>
        <dbReference type="SAM" id="Phobius"/>
    </source>
</evidence>
<proteinExistence type="predicted"/>
<feature type="compositionally biased region" description="Low complexity" evidence="1">
    <location>
        <begin position="390"/>
        <end position="403"/>
    </location>
</feature>
<protein>
    <submittedName>
        <fullName evidence="3">Uncharacterized protein</fullName>
    </submittedName>
</protein>
<organism evidence="3 4">
    <name type="scientific">Tulasnella calospora MUT 4182</name>
    <dbReference type="NCBI Taxonomy" id="1051891"/>
    <lineage>
        <taxon>Eukaryota</taxon>
        <taxon>Fungi</taxon>
        <taxon>Dikarya</taxon>
        <taxon>Basidiomycota</taxon>
        <taxon>Agaricomycotina</taxon>
        <taxon>Agaricomycetes</taxon>
        <taxon>Cantharellales</taxon>
        <taxon>Tulasnellaceae</taxon>
        <taxon>Tulasnella</taxon>
    </lineage>
</organism>
<keyword evidence="4" id="KW-1185">Reference proteome</keyword>
<keyword evidence="2" id="KW-0472">Membrane</keyword>
<feature type="region of interest" description="Disordered" evidence="1">
    <location>
        <begin position="359"/>
        <end position="405"/>
    </location>
</feature>
<feature type="transmembrane region" description="Helical" evidence="2">
    <location>
        <begin position="176"/>
        <end position="197"/>
    </location>
</feature>
<reference evidence="4" key="2">
    <citation type="submission" date="2015-01" db="EMBL/GenBank/DDBJ databases">
        <title>Evolutionary Origins and Diversification of the Mycorrhizal Mutualists.</title>
        <authorList>
            <consortium name="DOE Joint Genome Institute"/>
            <consortium name="Mycorrhizal Genomics Consortium"/>
            <person name="Kohler A."/>
            <person name="Kuo A."/>
            <person name="Nagy L.G."/>
            <person name="Floudas D."/>
            <person name="Copeland A."/>
            <person name="Barry K.W."/>
            <person name="Cichocki N."/>
            <person name="Veneault-Fourrey C."/>
            <person name="LaButti K."/>
            <person name="Lindquist E.A."/>
            <person name="Lipzen A."/>
            <person name="Lundell T."/>
            <person name="Morin E."/>
            <person name="Murat C."/>
            <person name="Riley R."/>
            <person name="Ohm R."/>
            <person name="Sun H."/>
            <person name="Tunlid A."/>
            <person name="Henrissat B."/>
            <person name="Grigoriev I.V."/>
            <person name="Hibbett D.S."/>
            <person name="Martin F."/>
        </authorList>
    </citation>
    <scope>NUCLEOTIDE SEQUENCE [LARGE SCALE GENOMIC DNA]</scope>
    <source>
        <strain evidence="4">MUT 4182</strain>
    </source>
</reference>
<gene>
    <name evidence="3" type="ORF">M407DRAFT_20029</name>
</gene>
<reference evidence="3 4" key="1">
    <citation type="submission" date="2014-04" db="EMBL/GenBank/DDBJ databases">
        <authorList>
            <consortium name="DOE Joint Genome Institute"/>
            <person name="Kuo A."/>
            <person name="Girlanda M."/>
            <person name="Perotto S."/>
            <person name="Kohler A."/>
            <person name="Nagy L.G."/>
            <person name="Floudas D."/>
            <person name="Copeland A."/>
            <person name="Barry K.W."/>
            <person name="Cichocki N."/>
            <person name="Veneault-Fourrey C."/>
            <person name="LaButti K."/>
            <person name="Lindquist E.A."/>
            <person name="Lipzen A."/>
            <person name="Lundell T."/>
            <person name="Morin E."/>
            <person name="Murat C."/>
            <person name="Sun H."/>
            <person name="Tunlid A."/>
            <person name="Henrissat B."/>
            <person name="Grigoriev I.V."/>
            <person name="Hibbett D.S."/>
            <person name="Martin F."/>
            <person name="Nordberg H.P."/>
            <person name="Cantor M.N."/>
            <person name="Hua S.X."/>
        </authorList>
    </citation>
    <scope>NUCLEOTIDE SEQUENCE [LARGE SCALE GENOMIC DNA]</scope>
    <source>
        <strain evidence="3 4">MUT 4182</strain>
    </source>
</reference>
<dbReference type="Proteomes" id="UP000054248">
    <property type="component" value="Unassembled WGS sequence"/>
</dbReference>